<keyword evidence="1" id="KW-0732">Signal</keyword>
<dbReference type="AlphaFoldDB" id="A0A3M7SAL2"/>
<keyword evidence="3" id="KW-1185">Reference proteome</keyword>
<name>A0A3M7SAL2_BRAPC</name>
<accession>A0A3M7SAL2</accession>
<sequence length="116" mass="13308">MFYKIFVIMTFILFFDSVSSQSQCSTICELTPDCKNGKCSIAKCWERDDCLQFCLDCSGEKVCIQSGKSCPKDSTSIPFIVHMNNLIVSEPFLFNFYSRILRSKNKIIDPKNTVFE</sequence>
<evidence type="ECO:0000313" key="3">
    <source>
        <dbReference type="Proteomes" id="UP000276133"/>
    </source>
</evidence>
<organism evidence="2 3">
    <name type="scientific">Brachionus plicatilis</name>
    <name type="common">Marine rotifer</name>
    <name type="synonym">Brachionus muelleri</name>
    <dbReference type="NCBI Taxonomy" id="10195"/>
    <lineage>
        <taxon>Eukaryota</taxon>
        <taxon>Metazoa</taxon>
        <taxon>Spiralia</taxon>
        <taxon>Gnathifera</taxon>
        <taxon>Rotifera</taxon>
        <taxon>Eurotatoria</taxon>
        <taxon>Monogononta</taxon>
        <taxon>Pseudotrocha</taxon>
        <taxon>Ploima</taxon>
        <taxon>Brachionidae</taxon>
        <taxon>Brachionus</taxon>
    </lineage>
</organism>
<evidence type="ECO:0000313" key="2">
    <source>
        <dbReference type="EMBL" id="RNA32600.1"/>
    </source>
</evidence>
<reference evidence="2 3" key="1">
    <citation type="journal article" date="2018" name="Sci. Rep.">
        <title>Genomic signatures of local adaptation to the degree of environmental predictability in rotifers.</title>
        <authorList>
            <person name="Franch-Gras L."/>
            <person name="Hahn C."/>
            <person name="Garcia-Roger E.M."/>
            <person name="Carmona M.J."/>
            <person name="Serra M."/>
            <person name="Gomez A."/>
        </authorList>
    </citation>
    <scope>NUCLEOTIDE SEQUENCE [LARGE SCALE GENOMIC DNA]</scope>
    <source>
        <strain evidence="2">HYR1</strain>
    </source>
</reference>
<feature type="chain" id="PRO_5018307053" evidence="1">
    <location>
        <begin position="21"/>
        <end position="116"/>
    </location>
</feature>
<evidence type="ECO:0000256" key="1">
    <source>
        <dbReference type="SAM" id="SignalP"/>
    </source>
</evidence>
<dbReference type="EMBL" id="REGN01001783">
    <property type="protein sequence ID" value="RNA32600.1"/>
    <property type="molecule type" value="Genomic_DNA"/>
</dbReference>
<comment type="caution">
    <text evidence="2">The sequence shown here is derived from an EMBL/GenBank/DDBJ whole genome shotgun (WGS) entry which is preliminary data.</text>
</comment>
<gene>
    <name evidence="2" type="ORF">BpHYR1_038728</name>
</gene>
<proteinExistence type="predicted"/>
<feature type="signal peptide" evidence="1">
    <location>
        <begin position="1"/>
        <end position="20"/>
    </location>
</feature>
<dbReference type="Proteomes" id="UP000276133">
    <property type="component" value="Unassembled WGS sequence"/>
</dbReference>
<protein>
    <submittedName>
        <fullName evidence="2">Uncharacterized protein</fullName>
    </submittedName>
</protein>